<proteinExistence type="predicted"/>
<gene>
    <name evidence="1" type="ORF">QTG54_006949</name>
</gene>
<accession>A0AAD8YB93</accession>
<keyword evidence="2" id="KW-1185">Reference proteome</keyword>
<comment type="caution">
    <text evidence="1">The sequence shown here is derived from an EMBL/GenBank/DDBJ whole genome shotgun (WGS) entry which is preliminary data.</text>
</comment>
<name>A0AAD8YB93_9STRA</name>
<reference evidence="1" key="1">
    <citation type="submission" date="2023-06" db="EMBL/GenBank/DDBJ databases">
        <title>Survivors Of The Sea: Transcriptome response of Skeletonema marinoi to long-term dormancy.</title>
        <authorList>
            <person name="Pinder M.I.M."/>
            <person name="Kourtchenko O."/>
            <person name="Robertson E.K."/>
            <person name="Larsson T."/>
            <person name="Maumus F."/>
            <person name="Osuna-Cruz C.M."/>
            <person name="Vancaester E."/>
            <person name="Stenow R."/>
            <person name="Vandepoele K."/>
            <person name="Ploug H."/>
            <person name="Bruchert V."/>
            <person name="Godhe A."/>
            <person name="Topel M."/>
        </authorList>
    </citation>
    <scope>NUCLEOTIDE SEQUENCE</scope>
    <source>
        <strain evidence="1">R05AC</strain>
    </source>
</reference>
<evidence type="ECO:0000313" key="1">
    <source>
        <dbReference type="EMBL" id="KAK1742384.1"/>
    </source>
</evidence>
<dbReference type="Proteomes" id="UP001224775">
    <property type="component" value="Unassembled WGS sequence"/>
</dbReference>
<protein>
    <submittedName>
        <fullName evidence="1">Uncharacterized protein</fullName>
    </submittedName>
</protein>
<organism evidence="1 2">
    <name type="scientific">Skeletonema marinoi</name>
    <dbReference type="NCBI Taxonomy" id="267567"/>
    <lineage>
        <taxon>Eukaryota</taxon>
        <taxon>Sar</taxon>
        <taxon>Stramenopiles</taxon>
        <taxon>Ochrophyta</taxon>
        <taxon>Bacillariophyta</taxon>
        <taxon>Coscinodiscophyceae</taxon>
        <taxon>Thalassiosirophycidae</taxon>
        <taxon>Thalassiosirales</taxon>
        <taxon>Skeletonemataceae</taxon>
        <taxon>Skeletonema</taxon>
        <taxon>Skeletonema marinoi-dohrnii complex</taxon>
    </lineage>
</organism>
<evidence type="ECO:0000313" key="2">
    <source>
        <dbReference type="Proteomes" id="UP001224775"/>
    </source>
</evidence>
<sequence>MTSPTKTIRSSSINCGHDGPCSSSDQLSSCLSINILPDSILRFIGEYLPKSSRAIMASALSRSVCFDSDTLDFSDICRDLASKLTDSDVSSILVSIDASNRLKVLKLIGCENITGVGLDPLRGSIVLEQIDLSTSVITAIASDGFPPCFTLSEDDVIPILDSIIAEKDRALKLIELPQAWRKKESTQLAAFLERYNNAQSSRTCLCCECSVDFQASSWTDHFKGSPFWGLQRHTCYECTEHICVDCDAAFCDECKKNFCNDCCPIQYCACGKASCMDCFGVEYCESCDETFCQDCRPFSCVSAVIASDVWSAPSISSALIVTSQIACSVQMRITSSGAKFAKKTIATIAATRHSRTEALIVKVVEGCCYRESFKRMKLNKERSRC</sequence>
<dbReference type="AlphaFoldDB" id="A0AAD8YB93"/>
<dbReference type="EMBL" id="JATAAI010000011">
    <property type="protein sequence ID" value="KAK1742384.1"/>
    <property type="molecule type" value="Genomic_DNA"/>
</dbReference>